<keyword evidence="2" id="KW-0479">Metal-binding</keyword>
<feature type="compositionally biased region" description="Basic and acidic residues" evidence="7">
    <location>
        <begin position="97"/>
        <end position="110"/>
    </location>
</feature>
<dbReference type="PROSITE" id="PS00463">
    <property type="entry name" value="ZN2_CY6_FUNGAL_1"/>
    <property type="match status" value="1"/>
</dbReference>
<dbReference type="InterPro" id="IPR001138">
    <property type="entry name" value="Zn2Cys6_DnaBD"/>
</dbReference>
<sequence>MTSISTQPACLRCRSRKTKCLGRTEDTDCQSCLSVGVKCEVVPHQRGRKVGTRLSDSVRARLKRQRTKKKEERKSKRVNSRSTEETQSQTLNDEDNHDPTDDYNLDKNDNENQLNAFPLPSSSPETTLLQPQETSSYSASLKHIPPTSSIRITSQHPYPAPNERSADYTDIGPSIRRTSSIARIFSDVDKDKERNSTANRGLALWREDPMTCGYIDETTAKELFNLFMQKIAPNVYIFDETLHTYDWVQRTSSFLFCVIMATAAKFSPKISAYTHKKCLALAKDQILRVFADDVKSEQTVQALFVLTEYKEADDENAFLLLGMVRLSRIAVDLDLSTPRPDYDERRNRDRQRIWLSLYAADKRFNYCGQTSKPSMMPEDNLVRNSESWVYSPICLSVDYRLASNVALRRVLSVSIEAIDKDSEAGPGNYALDLRSVYQTFEKDSEAWVKTQTERDPDIAIHANLTALHAKVIISHRWVQRSFRNYNPTGDAVIEENQERERREALAYCINGSLGCLATMCQLQDDLLRYTCDSKHLYFAYASFFLYKVFDTKIATTILDQQSLSYIFGLFQRSADKLESLALSPTHTIAFHAAFLRRLSRFDHSNEGSANLTQDTGVQVDPNNLGTRLPASQSTISNSSSAPGDPMNGTFTTADATLQPVVQAEIGDPAFDFSSFDPLPDLGNWLLENPIDESLGANINWNNWWPFDDSSWNFGVGDTVDNGNNGMNGTDDADWQGVVHTL</sequence>
<keyword evidence="3" id="KW-0805">Transcription regulation</keyword>
<evidence type="ECO:0000259" key="8">
    <source>
        <dbReference type="PROSITE" id="PS50048"/>
    </source>
</evidence>
<dbReference type="AlphaFoldDB" id="A0AAJ8KXU6"/>
<keyword evidence="5" id="KW-0804">Transcription</keyword>
<dbReference type="SUPFAM" id="SSF57701">
    <property type="entry name" value="Zn2/Cys6 DNA-binding domain"/>
    <property type="match status" value="1"/>
</dbReference>
<evidence type="ECO:0000313" key="9">
    <source>
        <dbReference type="EMBL" id="WWC65390.1"/>
    </source>
</evidence>
<feature type="compositionally biased region" description="Polar residues" evidence="7">
    <location>
        <begin position="607"/>
        <end position="625"/>
    </location>
</feature>
<dbReference type="PANTHER" id="PTHR31845:SF19">
    <property type="entry name" value="TRANSCRIPTION FACTOR DOMAIN-CONTAINING PROTEIN"/>
    <property type="match status" value="1"/>
</dbReference>
<dbReference type="PROSITE" id="PS50048">
    <property type="entry name" value="ZN2_CY6_FUNGAL_2"/>
    <property type="match status" value="1"/>
</dbReference>
<organism evidence="9 10">
    <name type="scientific">Kwoniella dejecticola CBS 10117</name>
    <dbReference type="NCBI Taxonomy" id="1296121"/>
    <lineage>
        <taxon>Eukaryota</taxon>
        <taxon>Fungi</taxon>
        <taxon>Dikarya</taxon>
        <taxon>Basidiomycota</taxon>
        <taxon>Agaricomycotina</taxon>
        <taxon>Tremellomycetes</taxon>
        <taxon>Tremellales</taxon>
        <taxon>Cryptococcaceae</taxon>
        <taxon>Kwoniella</taxon>
    </lineage>
</organism>
<feature type="region of interest" description="Disordered" evidence="7">
    <location>
        <begin position="607"/>
        <end position="650"/>
    </location>
</feature>
<keyword evidence="10" id="KW-1185">Reference proteome</keyword>
<comment type="subcellular location">
    <subcellularLocation>
        <location evidence="1">Nucleus</location>
    </subcellularLocation>
</comment>
<dbReference type="Gene3D" id="4.10.240.10">
    <property type="entry name" value="Zn(2)-C6 fungal-type DNA-binding domain"/>
    <property type="match status" value="1"/>
</dbReference>
<dbReference type="GO" id="GO:0006351">
    <property type="term" value="P:DNA-templated transcription"/>
    <property type="evidence" value="ECO:0007669"/>
    <property type="project" value="InterPro"/>
</dbReference>
<keyword evidence="6" id="KW-0539">Nucleus</keyword>
<gene>
    <name evidence="9" type="ORF">I303_108008</name>
</gene>
<dbReference type="PANTHER" id="PTHR31845">
    <property type="entry name" value="FINGER DOMAIN PROTEIN, PUTATIVE-RELATED"/>
    <property type="match status" value="1"/>
</dbReference>
<feature type="domain" description="Zn(2)-C6 fungal-type" evidence="8">
    <location>
        <begin position="9"/>
        <end position="41"/>
    </location>
</feature>
<proteinExistence type="predicted"/>
<dbReference type="InterPro" id="IPR036864">
    <property type="entry name" value="Zn2-C6_fun-type_DNA-bd_sf"/>
</dbReference>
<dbReference type="InterPro" id="IPR051089">
    <property type="entry name" value="prtT"/>
</dbReference>
<reference evidence="9" key="2">
    <citation type="submission" date="2024-02" db="EMBL/GenBank/DDBJ databases">
        <title>Comparative genomics of Cryptococcus and Kwoniella reveals pathogenesis evolution and contrasting modes of karyotype evolution via chromosome fusion or intercentromeric recombination.</title>
        <authorList>
            <person name="Coelho M.A."/>
            <person name="David-Palma M."/>
            <person name="Shea T."/>
            <person name="Bowers K."/>
            <person name="McGinley-Smith S."/>
            <person name="Mohammad A.W."/>
            <person name="Gnirke A."/>
            <person name="Yurkov A.M."/>
            <person name="Nowrousian M."/>
            <person name="Sun S."/>
            <person name="Cuomo C.A."/>
            <person name="Heitman J."/>
        </authorList>
    </citation>
    <scope>NUCLEOTIDE SEQUENCE</scope>
    <source>
        <strain evidence="9">CBS 10117</strain>
    </source>
</reference>
<dbReference type="CDD" id="cd12148">
    <property type="entry name" value="fungal_TF_MHR"/>
    <property type="match status" value="1"/>
</dbReference>
<dbReference type="CDD" id="cd00067">
    <property type="entry name" value="GAL4"/>
    <property type="match status" value="1"/>
</dbReference>
<evidence type="ECO:0000256" key="2">
    <source>
        <dbReference type="ARBA" id="ARBA00022723"/>
    </source>
</evidence>
<accession>A0AAJ8KXU6</accession>
<dbReference type="GeneID" id="28971698"/>
<protein>
    <recommendedName>
        <fullName evidence="8">Zn(2)-C6 fungal-type domain-containing protein</fullName>
    </recommendedName>
</protein>
<keyword evidence="4" id="KW-0238">DNA-binding</keyword>
<dbReference type="Proteomes" id="UP000078595">
    <property type="component" value="Chromosome 10"/>
</dbReference>
<dbReference type="Pfam" id="PF04082">
    <property type="entry name" value="Fungal_trans"/>
    <property type="match status" value="1"/>
</dbReference>
<dbReference type="RefSeq" id="XP_065825807.1">
    <property type="nucleotide sequence ID" value="XM_065969735.1"/>
</dbReference>
<evidence type="ECO:0000313" key="10">
    <source>
        <dbReference type="Proteomes" id="UP000078595"/>
    </source>
</evidence>
<feature type="compositionally biased region" description="Polar residues" evidence="7">
    <location>
        <begin position="146"/>
        <end position="156"/>
    </location>
</feature>
<evidence type="ECO:0000256" key="5">
    <source>
        <dbReference type="ARBA" id="ARBA00023163"/>
    </source>
</evidence>
<name>A0AAJ8KXU6_9TREE</name>
<feature type="compositionally biased region" description="Polar residues" evidence="7">
    <location>
        <begin position="111"/>
        <end position="139"/>
    </location>
</feature>
<dbReference type="Pfam" id="PF00172">
    <property type="entry name" value="Zn_clus"/>
    <property type="match status" value="1"/>
</dbReference>
<dbReference type="GO" id="GO:0008270">
    <property type="term" value="F:zinc ion binding"/>
    <property type="evidence" value="ECO:0007669"/>
    <property type="project" value="InterPro"/>
</dbReference>
<feature type="compositionally biased region" description="Low complexity" evidence="7">
    <location>
        <begin position="631"/>
        <end position="640"/>
    </location>
</feature>
<evidence type="ECO:0000256" key="3">
    <source>
        <dbReference type="ARBA" id="ARBA00023015"/>
    </source>
</evidence>
<dbReference type="KEGG" id="kdj:28971698"/>
<dbReference type="SMART" id="SM00066">
    <property type="entry name" value="GAL4"/>
    <property type="match status" value="1"/>
</dbReference>
<dbReference type="EMBL" id="CP144539">
    <property type="protein sequence ID" value="WWC65390.1"/>
    <property type="molecule type" value="Genomic_DNA"/>
</dbReference>
<evidence type="ECO:0000256" key="7">
    <source>
        <dbReference type="SAM" id="MobiDB-lite"/>
    </source>
</evidence>
<dbReference type="InterPro" id="IPR007219">
    <property type="entry name" value="XnlR_reg_dom"/>
</dbReference>
<evidence type="ECO:0000256" key="6">
    <source>
        <dbReference type="ARBA" id="ARBA00023242"/>
    </source>
</evidence>
<feature type="region of interest" description="Disordered" evidence="7">
    <location>
        <begin position="48"/>
        <end position="172"/>
    </location>
</feature>
<evidence type="ECO:0000256" key="1">
    <source>
        <dbReference type="ARBA" id="ARBA00004123"/>
    </source>
</evidence>
<dbReference type="GO" id="GO:0000976">
    <property type="term" value="F:transcription cis-regulatory region binding"/>
    <property type="evidence" value="ECO:0007669"/>
    <property type="project" value="TreeGrafter"/>
</dbReference>
<dbReference type="GO" id="GO:0000981">
    <property type="term" value="F:DNA-binding transcription factor activity, RNA polymerase II-specific"/>
    <property type="evidence" value="ECO:0007669"/>
    <property type="project" value="InterPro"/>
</dbReference>
<dbReference type="GO" id="GO:0005634">
    <property type="term" value="C:nucleus"/>
    <property type="evidence" value="ECO:0007669"/>
    <property type="project" value="UniProtKB-SubCell"/>
</dbReference>
<reference evidence="9" key="1">
    <citation type="submission" date="2013-07" db="EMBL/GenBank/DDBJ databases">
        <authorList>
            <consortium name="The Broad Institute Genome Sequencing Platform"/>
            <person name="Cuomo C."/>
            <person name="Litvintseva A."/>
            <person name="Chen Y."/>
            <person name="Heitman J."/>
            <person name="Sun S."/>
            <person name="Springer D."/>
            <person name="Dromer F."/>
            <person name="Young S.K."/>
            <person name="Zeng Q."/>
            <person name="Gargeya S."/>
            <person name="Fitzgerald M."/>
            <person name="Abouelleil A."/>
            <person name="Alvarado L."/>
            <person name="Berlin A.M."/>
            <person name="Chapman S.B."/>
            <person name="Dewar J."/>
            <person name="Goldberg J."/>
            <person name="Griggs A."/>
            <person name="Gujja S."/>
            <person name="Hansen M."/>
            <person name="Howarth C."/>
            <person name="Imamovic A."/>
            <person name="Larimer J."/>
            <person name="McCowan C."/>
            <person name="Murphy C."/>
            <person name="Pearson M."/>
            <person name="Priest M."/>
            <person name="Roberts A."/>
            <person name="Saif S."/>
            <person name="Shea T."/>
            <person name="Sykes S."/>
            <person name="Wortman J."/>
            <person name="Nusbaum C."/>
            <person name="Birren B."/>
        </authorList>
    </citation>
    <scope>NUCLEOTIDE SEQUENCE</scope>
    <source>
        <strain evidence="9">CBS 10117</strain>
    </source>
</reference>
<evidence type="ECO:0000256" key="4">
    <source>
        <dbReference type="ARBA" id="ARBA00023125"/>
    </source>
</evidence>